<protein>
    <submittedName>
        <fullName evidence="2">Methyltransferase domain-containing protein</fullName>
    </submittedName>
</protein>
<reference evidence="3" key="1">
    <citation type="submission" date="2023-07" db="EMBL/GenBank/DDBJ databases">
        <title>30 novel species of actinomycetes from the DSMZ collection.</title>
        <authorList>
            <person name="Nouioui I."/>
        </authorList>
    </citation>
    <scope>NUCLEOTIDE SEQUENCE [LARGE SCALE GENOMIC DNA]</scope>
    <source>
        <strain evidence="3">DSM 46792</strain>
    </source>
</reference>
<keyword evidence="2" id="KW-0489">Methyltransferase</keyword>
<accession>A0ABU2K765</accession>
<evidence type="ECO:0000259" key="1">
    <source>
        <dbReference type="Pfam" id="PF08241"/>
    </source>
</evidence>
<dbReference type="InterPro" id="IPR013216">
    <property type="entry name" value="Methyltransf_11"/>
</dbReference>
<dbReference type="Proteomes" id="UP001183222">
    <property type="component" value="Unassembled WGS sequence"/>
</dbReference>
<gene>
    <name evidence="2" type="ORF">RM425_08920</name>
</gene>
<dbReference type="Gene3D" id="3.40.50.150">
    <property type="entry name" value="Vaccinia Virus protein VP39"/>
    <property type="match status" value="1"/>
</dbReference>
<dbReference type="GO" id="GO:0032259">
    <property type="term" value="P:methylation"/>
    <property type="evidence" value="ECO:0007669"/>
    <property type="project" value="UniProtKB-KW"/>
</dbReference>
<keyword evidence="3" id="KW-1185">Reference proteome</keyword>
<feature type="domain" description="Methyltransferase type 11" evidence="1">
    <location>
        <begin position="114"/>
        <end position="164"/>
    </location>
</feature>
<organism evidence="2 3">
    <name type="scientific">Blastococcus goldschmidtiae</name>
    <dbReference type="NCBI Taxonomy" id="3075546"/>
    <lineage>
        <taxon>Bacteria</taxon>
        <taxon>Bacillati</taxon>
        <taxon>Actinomycetota</taxon>
        <taxon>Actinomycetes</taxon>
        <taxon>Geodermatophilales</taxon>
        <taxon>Geodermatophilaceae</taxon>
        <taxon>Blastococcus</taxon>
    </lineage>
</organism>
<sequence>MLVTSRSFEEYEAFFALTSEDLAGAVLDCSAGASGFAAVANARGGRVTAVDPAYDQEAERLGAAASDAATRGRTILAEHRDHYVWSWYGTLERHDELRQAALAAFLADLRLHPDTYVPGSLPDLPFADDAFDLALCSHLLFTWSNVFDHAWHEAALRELLRVAREVRVFPLVVQGAGDAVPFMSSVLDRLRDLGHQAEVVDVPYEFQRGAHQMLTVAAARTSA</sequence>
<dbReference type="EMBL" id="JAVREI010000004">
    <property type="protein sequence ID" value="MDT0276019.1"/>
    <property type="molecule type" value="Genomic_DNA"/>
</dbReference>
<evidence type="ECO:0000313" key="3">
    <source>
        <dbReference type="Proteomes" id="UP001183222"/>
    </source>
</evidence>
<dbReference type="GO" id="GO:0008168">
    <property type="term" value="F:methyltransferase activity"/>
    <property type="evidence" value="ECO:0007669"/>
    <property type="project" value="UniProtKB-KW"/>
</dbReference>
<dbReference type="InterPro" id="IPR029063">
    <property type="entry name" value="SAM-dependent_MTases_sf"/>
</dbReference>
<name>A0ABU2K765_9ACTN</name>
<keyword evidence="2" id="KW-0808">Transferase</keyword>
<proteinExistence type="predicted"/>
<dbReference type="RefSeq" id="WP_311344841.1">
    <property type="nucleotide sequence ID" value="NZ_JAVREI010000004.1"/>
</dbReference>
<dbReference type="Pfam" id="PF08241">
    <property type="entry name" value="Methyltransf_11"/>
    <property type="match status" value="1"/>
</dbReference>
<comment type="caution">
    <text evidence="2">The sequence shown here is derived from an EMBL/GenBank/DDBJ whole genome shotgun (WGS) entry which is preliminary data.</text>
</comment>
<dbReference type="SUPFAM" id="SSF53335">
    <property type="entry name" value="S-adenosyl-L-methionine-dependent methyltransferases"/>
    <property type="match status" value="1"/>
</dbReference>
<evidence type="ECO:0000313" key="2">
    <source>
        <dbReference type="EMBL" id="MDT0276019.1"/>
    </source>
</evidence>